<feature type="transmembrane region" description="Helical" evidence="11">
    <location>
        <begin position="186"/>
        <end position="208"/>
    </location>
</feature>
<keyword evidence="9 11" id="KW-0472">Membrane</keyword>
<evidence type="ECO:0000256" key="7">
    <source>
        <dbReference type="ARBA" id="ARBA00023054"/>
    </source>
</evidence>
<keyword evidence="4 11" id="KW-0812">Transmembrane</keyword>
<name>A0A1Y2FS66_PROLT</name>
<keyword evidence="5" id="KW-0809">Transit peptide</keyword>
<accession>A0A1Y2FS66</accession>
<evidence type="ECO:0000256" key="11">
    <source>
        <dbReference type="SAM" id="Phobius"/>
    </source>
</evidence>
<evidence type="ECO:0000256" key="4">
    <source>
        <dbReference type="ARBA" id="ARBA00022692"/>
    </source>
</evidence>
<sequence length="209" mass="24064">MAARALATRHLIRATSQHRAFAHSALLREQRYHFDTLKFVKKLEAEGFSASQSQAAMRALSDVISESIDGLRMTLVSKEEQEKTTYTQKVDFAKLRSELQTLEKNDHSLVKSDQDRIISDLEKLKQRLKEEIAKTQANVRLDLNLEKGRIREESSIHELKIRETDTKIDTEIANIRTQLETVKFQMLQWFAAFIAGVGSLVLAFMRFIQ</sequence>
<dbReference type="Proteomes" id="UP000193685">
    <property type="component" value="Unassembled WGS sequence"/>
</dbReference>
<evidence type="ECO:0000313" key="13">
    <source>
        <dbReference type="Proteomes" id="UP000193685"/>
    </source>
</evidence>
<dbReference type="EMBL" id="MCFI01000004">
    <property type="protein sequence ID" value="ORY85555.1"/>
    <property type="molecule type" value="Genomic_DNA"/>
</dbReference>
<dbReference type="GO" id="GO:0033617">
    <property type="term" value="P:mitochondrial respiratory chain complex IV assembly"/>
    <property type="evidence" value="ECO:0007669"/>
    <property type="project" value="TreeGrafter"/>
</dbReference>
<dbReference type="FunFam" id="1.20.5.340:FF:000018">
    <property type="entry name" value="Mitochondrial protein FMP32"/>
    <property type="match status" value="1"/>
</dbReference>
<comment type="subcellular location">
    <subcellularLocation>
        <location evidence="1">Membrane</location>
        <topology evidence="1">Single-pass membrane protein</topology>
    </subcellularLocation>
    <subcellularLocation>
        <location evidence="2">Mitochondrion</location>
    </subcellularLocation>
</comment>
<dbReference type="InterPro" id="IPR024461">
    <property type="entry name" value="CCDC90-like"/>
</dbReference>
<keyword evidence="7 10" id="KW-0175">Coiled coil</keyword>
<keyword evidence="8" id="KW-0496">Mitochondrion</keyword>
<keyword evidence="13" id="KW-1185">Reference proteome</keyword>
<evidence type="ECO:0000256" key="3">
    <source>
        <dbReference type="ARBA" id="ARBA00007224"/>
    </source>
</evidence>
<evidence type="ECO:0000256" key="1">
    <source>
        <dbReference type="ARBA" id="ARBA00004167"/>
    </source>
</evidence>
<dbReference type="GO" id="GO:0016020">
    <property type="term" value="C:membrane"/>
    <property type="evidence" value="ECO:0007669"/>
    <property type="project" value="UniProtKB-SubCell"/>
</dbReference>
<evidence type="ECO:0000256" key="6">
    <source>
        <dbReference type="ARBA" id="ARBA00022989"/>
    </source>
</evidence>
<dbReference type="OrthoDB" id="889336at2759"/>
<dbReference type="GO" id="GO:0005739">
    <property type="term" value="C:mitochondrion"/>
    <property type="evidence" value="ECO:0007669"/>
    <property type="project" value="UniProtKB-SubCell"/>
</dbReference>
<evidence type="ECO:0000256" key="10">
    <source>
        <dbReference type="SAM" id="Coils"/>
    </source>
</evidence>
<comment type="caution">
    <text evidence="12">The sequence shown here is derived from an EMBL/GenBank/DDBJ whole genome shotgun (WGS) entry which is preliminary data.</text>
</comment>
<dbReference type="Gene3D" id="1.20.5.340">
    <property type="match status" value="1"/>
</dbReference>
<reference evidence="12 13" key="1">
    <citation type="submission" date="2016-07" db="EMBL/GenBank/DDBJ databases">
        <title>Pervasive Adenine N6-methylation of Active Genes in Fungi.</title>
        <authorList>
            <consortium name="DOE Joint Genome Institute"/>
            <person name="Mondo S.J."/>
            <person name="Dannebaum R.O."/>
            <person name="Kuo R.C."/>
            <person name="Labutti K."/>
            <person name="Haridas S."/>
            <person name="Kuo A."/>
            <person name="Salamov A."/>
            <person name="Ahrendt S.R."/>
            <person name="Lipzen A."/>
            <person name="Sullivan W."/>
            <person name="Andreopoulos W.B."/>
            <person name="Clum A."/>
            <person name="Lindquist E."/>
            <person name="Daum C."/>
            <person name="Ramamoorthy G.K."/>
            <person name="Gryganskyi A."/>
            <person name="Culley D."/>
            <person name="Magnuson J.K."/>
            <person name="James T.Y."/>
            <person name="O'Malley M.A."/>
            <person name="Stajich J.E."/>
            <person name="Spatafora J.W."/>
            <person name="Visel A."/>
            <person name="Grigoriev I.V."/>
        </authorList>
    </citation>
    <scope>NUCLEOTIDE SEQUENCE [LARGE SCALE GENOMIC DNA]</scope>
    <source>
        <strain evidence="12 13">12-1054</strain>
    </source>
</reference>
<feature type="coiled-coil region" evidence="10">
    <location>
        <begin position="111"/>
        <end position="138"/>
    </location>
</feature>
<protein>
    <submittedName>
        <fullName evidence="12">DUF1640-domain-containing protein</fullName>
    </submittedName>
</protein>
<dbReference type="PANTHER" id="PTHR14360">
    <property type="entry name" value="PROTEIN FMP32, MITOCHONDRIAL"/>
    <property type="match status" value="1"/>
</dbReference>
<dbReference type="GeneID" id="63787592"/>
<evidence type="ECO:0000256" key="9">
    <source>
        <dbReference type="ARBA" id="ARBA00023136"/>
    </source>
</evidence>
<proteinExistence type="inferred from homology"/>
<gene>
    <name evidence="12" type="ORF">BCR37DRAFT_391327</name>
</gene>
<dbReference type="OMA" id="MAYMRFR"/>
<comment type="similarity">
    <text evidence="3">Belongs to the CCDC90 family.</text>
</comment>
<evidence type="ECO:0000313" key="12">
    <source>
        <dbReference type="EMBL" id="ORY85555.1"/>
    </source>
</evidence>
<dbReference type="RefSeq" id="XP_040727037.1">
    <property type="nucleotide sequence ID" value="XM_040870993.1"/>
</dbReference>
<keyword evidence="6 11" id="KW-1133">Transmembrane helix</keyword>
<dbReference type="PANTHER" id="PTHR14360:SF1">
    <property type="entry name" value="PROTEIN FMP32, MITOCHONDRIAL"/>
    <property type="match status" value="1"/>
</dbReference>
<evidence type="ECO:0000256" key="5">
    <source>
        <dbReference type="ARBA" id="ARBA00022946"/>
    </source>
</evidence>
<dbReference type="STRING" id="56484.A0A1Y2FS66"/>
<dbReference type="Pfam" id="PF07798">
    <property type="entry name" value="CCDC90-like"/>
    <property type="match status" value="1"/>
</dbReference>
<organism evidence="12 13">
    <name type="scientific">Protomyces lactucae-debilis</name>
    <dbReference type="NCBI Taxonomy" id="2754530"/>
    <lineage>
        <taxon>Eukaryota</taxon>
        <taxon>Fungi</taxon>
        <taxon>Dikarya</taxon>
        <taxon>Ascomycota</taxon>
        <taxon>Taphrinomycotina</taxon>
        <taxon>Taphrinomycetes</taxon>
        <taxon>Taphrinales</taxon>
        <taxon>Protomycetaceae</taxon>
        <taxon>Protomyces</taxon>
    </lineage>
</organism>
<evidence type="ECO:0000256" key="2">
    <source>
        <dbReference type="ARBA" id="ARBA00004173"/>
    </source>
</evidence>
<evidence type="ECO:0000256" key="8">
    <source>
        <dbReference type="ARBA" id="ARBA00023128"/>
    </source>
</evidence>
<dbReference type="AlphaFoldDB" id="A0A1Y2FS66"/>